<dbReference type="GO" id="GO:0008237">
    <property type="term" value="F:metallopeptidase activity"/>
    <property type="evidence" value="ECO:0007669"/>
    <property type="project" value="InterPro"/>
</dbReference>
<dbReference type="EMBL" id="BMWZ01000004">
    <property type="protein sequence ID" value="GGZ82605.1"/>
    <property type="molecule type" value="Genomic_DNA"/>
</dbReference>
<dbReference type="Gene3D" id="2.60.40.10">
    <property type="entry name" value="Immunoglobulins"/>
    <property type="match status" value="2"/>
</dbReference>
<gene>
    <name evidence="3" type="ORF">GCM10007028_20540</name>
</gene>
<dbReference type="Gene3D" id="3.40.390.10">
    <property type="entry name" value="Collagenase (Catalytic Domain)"/>
    <property type="match status" value="1"/>
</dbReference>
<evidence type="ECO:0000313" key="3">
    <source>
        <dbReference type="EMBL" id="GGZ82605.1"/>
    </source>
</evidence>
<dbReference type="Pfam" id="PF05572">
    <property type="entry name" value="Peptidase_M43"/>
    <property type="match status" value="1"/>
</dbReference>
<organism evidence="3 4">
    <name type="scientific">Algibacter mikhailovii</name>
    <dbReference type="NCBI Taxonomy" id="425498"/>
    <lineage>
        <taxon>Bacteria</taxon>
        <taxon>Pseudomonadati</taxon>
        <taxon>Bacteroidota</taxon>
        <taxon>Flavobacteriia</taxon>
        <taxon>Flavobacteriales</taxon>
        <taxon>Flavobacteriaceae</taxon>
        <taxon>Algibacter</taxon>
    </lineage>
</organism>
<dbReference type="PROSITE" id="PS50093">
    <property type="entry name" value="PKD"/>
    <property type="match status" value="1"/>
</dbReference>
<dbReference type="InterPro" id="IPR008754">
    <property type="entry name" value="Peptidase_M43"/>
</dbReference>
<accession>A0A918R497</accession>
<dbReference type="CDD" id="cd00146">
    <property type="entry name" value="PKD"/>
    <property type="match status" value="1"/>
</dbReference>
<dbReference type="Proteomes" id="UP000636004">
    <property type="component" value="Unassembled WGS sequence"/>
</dbReference>
<dbReference type="InterPro" id="IPR035986">
    <property type="entry name" value="PKD_dom_sf"/>
</dbReference>
<dbReference type="NCBIfam" id="TIGR04183">
    <property type="entry name" value="Por_Secre_tail"/>
    <property type="match status" value="1"/>
</dbReference>
<dbReference type="InterPro" id="IPR024079">
    <property type="entry name" value="MetalloPept_cat_dom_sf"/>
</dbReference>
<evidence type="ECO:0000256" key="1">
    <source>
        <dbReference type="ARBA" id="ARBA00022729"/>
    </source>
</evidence>
<dbReference type="SUPFAM" id="SSF49299">
    <property type="entry name" value="PKD domain"/>
    <property type="match status" value="2"/>
</dbReference>
<protein>
    <recommendedName>
        <fullName evidence="2">PKD domain-containing protein</fullName>
    </recommendedName>
</protein>
<dbReference type="InterPro" id="IPR000601">
    <property type="entry name" value="PKD_dom"/>
</dbReference>
<dbReference type="Pfam" id="PF20009">
    <property type="entry name" value="GEVED"/>
    <property type="match status" value="2"/>
</dbReference>
<evidence type="ECO:0000313" key="4">
    <source>
        <dbReference type="Proteomes" id="UP000636004"/>
    </source>
</evidence>
<keyword evidence="4" id="KW-1185">Reference proteome</keyword>
<proteinExistence type="predicted"/>
<reference evidence="3" key="1">
    <citation type="journal article" date="2014" name="Int. J. Syst. Evol. Microbiol.">
        <title>Complete genome sequence of Corynebacterium casei LMG S-19264T (=DSM 44701T), isolated from a smear-ripened cheese.</title>
        <authorList>
            <consortium name="US DOE Joint Genome Institute (JGI-PGF)"/>
            <person name="Walter F."/>
            <person name="Albersmeier A."/>
            <person name="Kalinowski J."/>
            <person name="Ruckert C."/>
        </authorList>
    </citation>
    <scope>NUCLEOTIDE SEQUENCE</scope>
    <source>
        <strain evidence="3">KCTC 12710</strain>
    </source>
</reference>
<dbReference type="SMART" id="SM00089">
    <property type="entry name" value="PKD"/>
    <property type="match status" value="3"/>
</dbReference>
<keyword evidence="1" id="KW-0732">Signal</keyword>
<comment type="caution">
    <text evidence="3">The sequence shown here is derived from an EMBL/GenBank/DDBJ whole genome shotgun (WGS) entry which is preliminary data.</text>
</comment>
<dbReference type="InterPro" id="IPR026444">
    <property type="entry name" value="Secre_tail"/>
</dbReference>
<dbReference type="NCBIfam" id="NF012200">
    <property type="entry name" value="choice_anch_D"/>
    <property type="match status" value="1"/>
</dbReference>
<dbReference type="InterPro" id="IPR013783">
    <property type="entry name" value="Ig-like_fold"/>
</dbReference>
<dbReference type="InterPro" id="IPR045474">
    <property type="entry name" value="GEVED"/>
</dbReference>
<sequence>MLCCVVHADGQNTTLPSNSFNQPNAAELCGTDFFHNQKMETDIQYRLSHLETMKSMRKVSSQKQALINGIYQVPVVVHVMHKGETVGTATNISDEDVKRGVEYLNNYWRKVSASLGDGLGVDMKIEFALAVQDENGNCTNGINRVDMSGVPAYVNNGVNRNNTDGLPDYDASGGINSLKEYGIWDPTKYYNVWIVDEIDNKNCFTGGSYTSGYAYFASAHGRAYDGSVVLICSYLNENSSTWAHEMGHAFNLPHTFSGDDPDNDICGDDNIFDTPSHIRSSGLDIGNDCDNTDSNSCDPAFNEVINPDNGFRRNTGSHQDHIYNYMDYSSCGNEFTGGQRAVVTNALTVTRASFLSSPGLTPPETATVFFTASNTTVCTGGTVTFNDKSSCTPNTYTNTGYDHVTFLWSIDNGVDTPYTSTEQNPTITFTNSGTFDVTLEVTNPAGTTSLVKSDHITVGSGAKAGCSVTTIPGNINKDFRTGVTNISFNSLENTTGTAIPANPVIQDFTCSNNTTINLGSSYDLDVSYKSRGDGAQFLEVWIDWDNSGTFEASNTNGDNERVLTDNVESDNSGTHLASASVTAPANTTIGALLRMRVISNYNSAPNVCGDAQAQRADDYGVFVKAACISLPEAIITNNSSSTILTCTEPEISLTASGGVSFLWNNNLGIEPTVTVTEAGTYEVTVTDVNGCTDTESIVITEDKPLPSVSITNNTGVTVLTCDLTTINVIAAGGVSYRWDNGLGTNPEIDITVAGSYTVTATAANGCTNTATIVVTNEAAVPSCDIESFNTGANYGCGVTRVTLNTIDNSTSTAVPNDAMNNFICSDNTVLSALYPHDLDVVYRSRGDGSQFLEVWIDWNNNGIFETLNSNGNNENVLLDNIEPSTSETASTIVVPPGTAVQNTLLRMRVISNFRSAPVVCGRELVQRADDYGVIVCAPPTSSITNNTGSTVLNCDVTSISVTATGGDSYIWDNGLGTNANATLTAAGTYTVTVLSADGCRADESIVITQDSIDGKLSLLGNSMSISNGSSTPSLSNDTDFGDVLINTNSSRTFTIENDGISELVISDITIGGVDAGLFSIGDIDLSSPLRIVGGSNASFSIGVLPTTIGVKEASITIDNNDCAQNTFVFDIQADGKTTLDIKENNKSLVRIYPNPVQEVLRVSLENSEVIKAYSIYDLSGKTILYHGKVINDNIPVSNLANGIYFLKIKTETSELMTKFIKE</sequence>
<dbReference type="SUPFAM" id="SSF55486">
    <property type="entry name" value="Metalloproteases ('zincins'), catalytic domain"/>
    <property type="match status" value="1"/>
</dbReference>
<dbReference type="InterPro" id="IPR022409">
    <property type="entry name" value="PKD/Chitinase_dom"/>
</dbReference>
<evidence type="ECO:0000259" key="2">
    <source>
        <dbReference type="PROSITE" id="PS50093"/>
    </source>
</evidence>
<dbReference type="AlphaFoldDB" id="A0A918R497"/>
<dbReference type="Pfam" id="PF18962">
    <property type="entry name" value="Por_Secre_tail"/>
    <property type="match status" value="1"/>
</dbReference>
<name>A0A918R497_9FLAO</name>
<reference evidence="3" key="2">
    <citation type="submission" date="2020-09" db="EMBL/GenBank/DDBJ databases">
        <authorList>
            <person name="Sun Q."/>
            <person name="Kim S."/>
        </authorList>
    </citation>
    <scope>NUCLEOTIDE SEQUENCE</scope>
    <source>
        <strain evidence="3">KCTC 12710</strain>
    </source>
</reference>
<feature type="domain" description="PKD" evidence="2">
    <location>
        <begin position="397"/>
        <end position="463"/>
    </location>
</feature>